<dbReference type="CDD" id="cd08977">
    <property type="entry name" value="SusD"/>
    <property type="match status" value="1"/>
</dbReference>
<gene>
    <name evidence="9" type="ORF">H9819_00590</name>
</gene>
<dbReference type="AlphaFoldDB" id="A0A9D2A4H3"/>
<dbReference type="InterPro" id="IPR033985">
    <property type="entry name" value="SusD-like_N"/>
</dbReference>
<proteinExistence type="inferred from homology"/>
<dbReference type="InterPro" id="IPR011990">
    <property type="entry name" value="TPR-like_helical_dom_sf"/>
</dbReference>
<feature type="domain" description="RagB/SusD" evidence="7">
    <location>
        <begin position="369"/>
        <end position="524"/>
    </location>
</feature>
<dbReference type="Proteomes" id="UP000824023">
    <property type="component" value="Unassembled WGS sequence"/>
</dbReference>
<keyword evidence="3 6" id="KW-0732">Signal</keyword>
<evidence type="ECO:0000256" key="6">
    <source>
        <dbReference type="SAM" id="SignalP"/>
    </source>
</evidence>
<evidence type="ECO:0000256" key="3">
    <source>
        <dbReference type="ARBA" id="ARBA00022729"/>
    </source>
</evidence>
<dbReference type="PROSITE" id="PS51257">
    <property type="entry name" value="PROKAR_LIPOPROTEIN"/>
    <property type="match status" value="1"/>
</dbReference>
<evidence type="ECO:0000259" key="7">
    <source>
        <dbReference type="Pfam" id="PF07980"/>
    </source>
</evidence>
<evidence type="ECO:0000313" key="10">
    <source>
        <dbReference type="Proteomes" id="UP000824023"/>
    </source>
</evidence>
<sequence>MKKIFHTLSLALLSAGAVLTTSCVGDLDQLPHIEQTSSTVYTSVDNYKAVLGKLYVAFTIAGQEKGGGKEDLTSNKGWDYMRNYFNLQECGTDEVVYTWLAGDNMTGLTYLTWDANDLIVSDMYYRLFYNIALCNEFLRNATDDRIASFGEADREEIRHYRAEARFLRALAYYHAMDLFRNIPFVTENDPVVGYVPPRYTSAQVFAFVESELQAIEADLLDRTACEYGRACRQAAYALLARLYLNAEVYTGEARWTDCIGYCRRVMKAGYTLEPDYAKLFNADNHLRTNEIIFAFPVDALHTTSWGTTTYLICGAINNASGTQNPADYGAVSGWGNFRMRGELPSLFSDGDRRAMFYTEGQTLDIDVVENQAYGYLSEKWTNLTDDGQAASNTTSDGASTDFPVFRLADVYLMLAEAVVRGGQGATSEEALRCVNQVRERAYGDTSGNIVEAQMTTDFLLDERARELYTECVRRTDLIRYNRFTTADYLWQWKGGAHDGQAVDGKFNYYPIPSTELTANPNLYNEGY</sequence>
<reference evidence="9" key="1">
    <citation type="journal article" date="2021" name="PeerJ">
        <title>Extensive microbial diversity within the chicken gut microbiome revealed by metagenomics and culture.</title>
        <authorList>
            <person name="Gilroy R."/>
            <person name="Ravi A."/>
            <person name="Getino M."/>
            <person name="Pursley I."/>
            <person name="Horton D.L."/>
            <person name="Alikhan N.F."/>
            <person name="Baker D."/>
            <person name="Gharbi K."/>
            <person name="Hall N."/>
            <person name="Watson M."/>
            <person name="Adriaenssens E.M."/>
            <person name="Foster-Nyarko E."/>
            <person name="Jarju S."/>
            <person name="Secka A."/>
            <person name="Antonio M."/>
            <person name="Oren A."/>
            <person name="Chaudhuri R.R."/>
            <person name="La Ragione R."/>
            <person name="Hildebrand F."/>
            <person name="Pallen M.J."/>
        </authorList>
    </citation>
    <scope>NUCLEOTIDE SEQUENCE</scope>
    <source>
        <strain evidence="9">ChiHjej12B11-24981</strain>
    </source>
</reference>
<dbReference type="SUPFAM" id="SSF48452">
    <property type="entry name" value="TPR-like"/>
    <property type="match status" value="1"/>
</dbReference>
<protein>
    <submittedName>
        <fullName evidence="9">RagB/SusD family nutrient uptake outer membrane protein</fullName>
    </submittedName>
</protein>
<reference evidence="9" key="2">
    <citation type="submission" date="2021-04" db="EMBL/GenBank/DDBJ databases">
        <authorList>
            <person name="Gilroy R."/>
        </authorList>
    </citation>
    <scope>NUCLEOTIDE SEQUENCE</scope>
    <source>
        <strain evidence="9">ChiHjej12B11-24981</strain>
    </source>
</reference>
<dbReference type="Pfam" id="PF14322">
    <property type="entry name" value="SusD-like_3"/>
    <property type="match status" value="1"/>
</dbReference>
<feature type="domain" description="SusD-like N-terminal" evidence="8">
    <location>
        <begin position="109"/>
        <end position="244"/>
    </location>
</feature>
<feature type="chain" id="PRO_5039369635" evidence="6">
    <location>
        <begin position="21"/>
        <end position="527"/>
    </location>
</feature>
<dbReference type="GO" id="GO:0009279">
    <property type="term" value="C:cell outer membrane"/>
    <property type="evidence" value="ECO:0007669"/>
    <property type="project" value="UniProtKB-SubCell"/>
</dbReference>
<evidence type="ECO:0000259" key="8">
    <source>
        <dbReference type="Pfam" id="PF14322"/>
    </source>
</evidence>
<comment type="caution">
    <text evidence="9">The sequence shown here is derived from an EMBL/GenBank/DDBJ whole genome shotgun (WGS) entry which is preliminary data.</text>
</comment>
<keyword evidence="4" id="KW-0472">Membrane</keyword>
<name>A0A9D2A4H3_9BACE</name>
<keyword evidence="5" id="KW-0998">Cell outer membrane</keyword>
<comment type="subcellular location">
    <subcellularLocation>
        <location evidence="1">Cell outer membrane</location>
    </subcellularLocation>
</comment>
<dbReference type="Gene3D" id="1.10.3780.10">
    <property type="entry name" value="SusD-like"/>
    <property type="match status" value="1"/>
</dbReference>
<evidence type="ECO:0000313" key="9">
    <source>
        <dbReference type="EMBL" id="HIZ00737.1"/>
    </source>
</evidence>
<dbReference type="Gene3D" id="1.25.40.390">
    <property type="match status" value="1"/>
</dbReference>
<evidence type="ECO:0000256" key="5">
    <source>
        <dbReference type="ARBA" id="ARBA00023237"/>
    </source>
</evidence>
<accession>A0A9D2A4H3</accession>
<evidence type="ECO:0000256" key="2">
    <source>
        <dbReference type="ARBA" id="ARBA00006275"/>
    </source>
</evidence>
<dbReference type="EMBL" id="DXCK01000008">
    <property type="protein sequence ID" value="HIZ00737.1"/>
    <property type="molecule type" value="Genomic_DNA"/>
</dbReference>
<dbReference type="Pfam" id="PF07980">
    <property type="entry name" value="SusD_RagB"/>
    <property type="match status" value="1"/>
</dbReference>
<evidence type="ECO:0000256" key="4">
    <source>
        <dbReference type="ARBA" id="ARBA00023136"/>
    </source>
</evidence>
<dbReference type="Gene3D" id="1.25.40.10">
    <property type="entry name" value="Tetratricopeptide repeat domain"/>
    <property type="match status" value="1"/>
</dbReference>
<evidence type="ECO:0000256" key="1">
    <source>
        <dbReference type="ARBA" id="ARBA00004442"/>
    </source>
</evidence>
<organism evidence="9 10">
    <name type="scientific">Candidatus Bacteroides merdipullorum</name>
    <dbReference type="NCBI Taxonomy" id="2838474"/>
    <lineage>
        <taxon>Bacteria</taxon>
        <taxon>Pseudomonadati</taxon>
        <taxon>Bacteroidota</taxon>
        <taxon>Bacteroidia</taxon>
        <taxon>Bacteroidales</taxon>
        <taxon>Bacteroidaceae</taxon>
        <taxon>Bacteroides</taxon>
    </lineage>
</organism>
<comment type="similarity">
    <text evidence="2">Belongs to the SusD family.</text>
</comment>
<feature type="signal peptide" evidence="6">
    <location>
        <begin position="1"/>
        <end position="20"/>
    </location>
</feature>
<dbReference type="InterPro" id="IPR012944">
    <property type="entry name" value="SusD_RagB_dom"/>
</dbReference>